<dbReference type="OrthoDB" id="2548233at2759"/>
<reference evidence="2" key="1">
    <citation type="journal article" date="2014" name="Nat. Commun.">
        <title>Genomic adaptations of the halophilic Dead Sea filamentous fungus Eurotium rubrum.</title>
        <authorList>
            <person name="Kis-Papo T."/>
            <person name="Weig A.R."/>
            <person name="Riley R."/>
            <person name="Persoh D."/>
            <person name="Salamov A."/>
            <person name="Sun H."/>
            <person name="Lipzen A."/>
            <person name="Wasser S.P."/>
            <person name="Rambold G."/>
            <person name="Grigoriev I.V."/>
            <person name="Nevo E."/>
        </authorList>
    </citation>
    <scope>NUCLEOTIDE SEQUENCE [LARGE SCALE GENOMIC DNA]</scope>
    <source>
        <strain evidence="2">CBS 135680</strain>
    </source>
</reference>
<dbReference type="RefSeq" id="XP_040635384.1">
    <property type="nucleotide sequence ID" value="XM_040786650.1"/>
</dbReference>
<dbReference type="Gene3D" id="3.30.559.10">
    <property type="entry name" value="Chloramphenicol acetyltransferase-like domain"/>
    <property type="match status" value="1"/>
</dbReference>
<dbReference type="Proteomes" id="UP000019804">
    <property type="component" value="Unassembled WGS sequence"/>
</dbReference>
<dbReference type="PANTHER" id="PTHR42034:SF1">
    <property type="entry name" value="CONDENSATION DOMAIN-CONTAINING PROTEIN"/>
    <property type="match status" value="1"/>
</dbReference>
<accession>A0A017S4Y5</accession>
<keyword evidence="2" id="KW-1185">Reference proteome</keyword>
<dbReference type="EMBL" id="KK088442">
    <property type="protein sequence ID" value="EYE91694.1"/>
    <property type="molecule type" value="Genomic_DNA"/>
</dbReference>
<dbReference type="AlphaFoldDB" id="A0A017S4Y5"/>
<dbReference type="HOGENOM" id="CLU_029138_1_0_1"/>
<evidence type="ECO:0000313" key="2">
    <source>
        <dbReference type="Proteomes" id="UP000019804"/>
    </source>
</evidence>
<protein>
    <submittedName>
        <fullName evidence="1">Uncharacterized protein</fullName>
    </submittedName>
</protein>
<sequence length="458" mass="51203">MPWTKITSGHYQRPIGENESFIKFIGDSGHVHHRDNWSIAATASFKPRSSLFDQDSSALLRRAWMILRFYHPSIAATATEQMVDYHCVSDAGQLDHWADETFITHVDKSSTPQQIISKLQPSRYATVHYLPHSFQVILHLSHWRTDGVGALQLLDAFLKAVISALHQDVTTLAWGEEWQRLTLSVEEILDLPMTASSEILDASSKFIATLANTKCALGTPYRGDNQTVPGGTQSVRIRLSALTTQTLIDACNRLGICLTSAVHAAIAATNFLIAPVERVEKGKEQHHTSTLRVNVREYLPAPYNTSDYAAGLYTGGYMVKVSDPQNWLENARLYEQKYRQGATCEFLQSRRQYALTVKSLLQTRQPENQQPPSSGLDISSVGDAGVHVQASYGSGDAGLDVCSVSLGVEVLARNMYCFMWTFCNQLEFNLVYNEAFYDRQFLENVLDTLQSVLKENCI</sequence>
<dbReference type="STRING" id="1388766.A0A017S4Y5"/>
<dbReference type="PANTHER" id="PTHR42034">
    <property type="entry name" value="CHROMOSOME 7, WHOLE GENOME SHOTGUN SEQUENCE-RELATED"/>
    <property type="match status" value="1"/>
</dbReference>
<name>A0A017S4Y5_ASPRC</name>
<dbReference type="SUPFAM" id="SSF52777">
    <property type="entry name" value="CoA-dependent acyltransferases"/>
    <property type="match status" value="1"/>
</dbReference>
<evidence type="ECO:0000313" key="1">
    <source>
        <dbReference type="EMBL" id="EYE91694.1"/>
    </source>
</evidence>
<dbReference type="InterPro" id="IPR023213">
    <property type="entry name" value="CAT-like_dom_sf"/>
</dbReference>
<organism evidence="1 2">
    <name type="scientific">Aspergillus ruber (strain CBS 135680)</name>
    <dbReference type="NCBI Taxonomy" id="1388766"/>
    <lineage>
        <taxon>Eukaryota</taxon>
        <taxon>Fungi</taxon>
        <taxon>Dikarya</taxon>
        <taxon>Ascomycota</taxon>
        <taxon>Pezizomycotina</taxon>
        <taxon>Eurotiomycetes</taxon>
        <taxon>Eurotiomycetidae</taxon>
        <taxon>Eurotiales</taxon>
        <taxon>Aspergillaceae</taxon>
        <taxon>Aspergillus</taxon>
        <taxon>Aspergillus subgen. Aspergillus</taxon>
    </lineage>
</organism>
<dbReference type="GeneID" id="63701774"/>
<dbReference type="Gene3D" id="3.30.559.30">
    <property type="entry name" value="Nonribosomal peptide synthetase, condensation domain"/>
    <property type="match status" value="1"/>
</dbReference>
<proteinExistence type="predicted"/>
<gene>
    <name evidence="1" type="ORF">EURHEDRAFT_518222</name>
</gene>